<dbReference type="Gene3D" id="3.30.870.10">
    <property type="entry name" value="Endonuclease Chain A"/>
    <property type="match status" value="1"/>
</dbReference>
<evidence type="ECO:0000256" key="2">
    <source>
        <dbReference type="ARBA" id="ARBA00022963"/>
    </source>
</evidence>
<dbReference type="GeneID" id="108611815"/>
<accession>A0ABM1NYS7</accession>
<evidence type="ECO:0000259" key="7">
    <source>
        <dbReference type="PROSITE" id="PS50035"/>
    </source>
</evidence>
<reference evidence="9" key="3">
    <citation type="submission" date="2025-08" db="UniProtKB">
        <authorList>
            <consortium name="RefSeq"/>
        </authorList>
    </citation>
    <scope>IDENTIFICATION</scope>
    <source>
        <tissue evidence="9">Whole organism</tissue>
    </source>
</reference>
<reference evidence="8" key="1">
    <citation type="journal article" date="1997" name="Nucleic Acids Res.">
        <title>tRNAscan-SE: a program for improved detection of transfer RNA genes in genomic sequence.</title>
        <authorList>
            <person name="Lowe T.M."/>
            <person name="Eddy S.R."/>
        </authorList>
    </citation>
    <scope>NUCLEOTIDE SEQUENCE [LARGE SCALE GENOMIC DNA]</scope>
</reference>
<evidence type="ECO:0000256" key="5">
    <source>
        <dbReference type="ARBA" id="ARBA00040549"/>
    </source>
</evidence>
<dbReference type="InterPro" id="IPR001736">
    <property type="entry name" value="PLipase_D/transphosphatidylase"/>
</dbReference>
<dbReference type="PANTHER" id="PTHR43856">
    <property type="entry name" value="CARDIOLIPIN HYDROLASE"/>
    <property type="match status" value="1"/>
</dbReference>
<sequence>MLASLKNSVLWTTLGLVGGTIFKYFTYKGNSNQEVLEILMFNELSIKCPNRHFKNKPSDGCNKYCSRRHIQQIIQQIDRAVYCIDIAIYTFTNVELLAAFYRALSRGVVIRVVTDPEMVCTSGSKILSLFRSGAEVRMPETTAMMHHKFLVVDEESRVKHLLQLKDRQTKPQPYFGIMFYGSANWTSQGFNGNWENGIITSDKLLLNQFQSEFDRMWESFKSYSPPNKTNGLSNQCT</sequence>
<protein>
    <recommendedName>
        <fullName evidence="5">Mitochondrial cardiolipin hydrolase</fullName>
    </recommendedName>
    <alternativeName>
        <fullName evidence="6">Mitochondrial phospholipase</fullName>
    </alternativeName>
</protein>
<feature type="domain" description="PLD phosphodiesterase" evidence="7">
    <location>
        <begin position="141"/>
        <end position="189"/>
    </location>
</feature>
<organism evidence="8 9">
    <name type="scientific">Drosophila arizonae</name>
    <name type="common">Fruit fly</name>
    <dbReference type="NCBI Taxonomy" id="7263"/>
    <lineage>
        <taxon>Eukaryota</taxon>
        <taxon>Metazoa</taxon>
        <taxon>Ecdysozoa</taxon>
        <taxon>Arthropoda</taxon>
        <taxon>Hexapoda</taxon>
        <taxon>Insecta</taxon>
        <taxon>Pterygota</taxon>
        <taxon>Neoptera</taxon>
        <taxon>Endopterygota</taxon>
        <taxon>Diptera</taxon>
        <taxon>Brachycera</taxon>
        <taxon>Muscomorpha</taxon>
        <taxon>Ephydroidea</taxon>
        <taxon>Drosophilidae</taxon>
        <taxon>Drosophila</taxon>
    </lineage>
</organism>
<proteinExistence type="inferred from homology"/>
<keyword evidence="3" id="KW-0443">Lipid metabolism</keyword>
<dbReference type="InterPro" id="IPR025202">
    <property type="entry name" value="PLD-like_dom"/>
</dbReference>
<evidence type="ECO:0000256" key="3">
    <source>
        <dbReference type="ARBA" id="ARBA00023098"/>
    </source>
</evidence>
<dbReference type="Pfam" id="PF13091">
    <property type="entry name" value="PLDc_2"/>
    <property type="match status" value="1"/>
</dbReference>
<dbReference type="Proteomes" id="UP000694904">
    <property type="component" value="Chromosome 3"/>
</dbReference>
<reference evidence="8" key="2">
    <citation type="journal article" date="2016" name="G3 (Bethesda)">
        <title>Genome Evolution in Three Species of Cactophilic Drosophila.</title>
        <authorList>
            <person name="Sanchez-Flores A."/>
            <person name="Penazola F."/>
            <person name="Carpinteyro-Ponce J."/>
            <person name="Nazario-Yepiz N."/>
            <person name="Abreu-Goodger C."/>
            <person name="Machado C.A."/>
            <person name="Markow T.A."/>
        </authorList>
    </citation>
    <scope>NUCLEOTIDE SEQUENCE [LARGE SCALE GENOMIC DNA]</scope>
</reference>
<keyword evidence="8" id="KW-1185">Reference proteome</keyword>
<evidence type="ECO:0000256" key="4">
    <source>
        <dbReference type="ARBA" id="ARBA00038012"/>
    </source>
</evidence>
<evidence type="ECO:0000256" key="6">
    <source>
        <dbReference type="ARBA" id="ARBA00043167"/>
    </source>
</evidence>
<evidence type="ECO:0000313" key="8">
    <source>
        <dbReference type="Proteomes" id="UP000694904"/>
    </source>
</evidence>
<keyword evidence="1 9" id="KW-0378">Hydrolase</keyword>
<evidence type="ECO:0000313" key="9">
    <source>
        <dbReference type="RefSeq" id="XP_017860113.1"/>
    </source>
</evidence>
<dbReference type="PANTHER" id="PTHR43856:SF1">
    <property type="entry name" value="MITOCHONDRIAL CARDIOLIPIN HYDROLASE"/>
    <property type="match status" value="1"/>
</dbReference>
<evidence type="ECO:0000256" key="1">
    <source>
        <dbReference type="ARBA" id="ARBA00022801"/>
    </source>
</evidence>
<comment type="similarity">
    <text evidence="4">Belongs to the phospholipase D family. MitoPLD/Zucchini subfamily.</text>
</comment>
<gene>
    <name evidence="9" type="primary">LOC108611815</name>
</gene>
<dbReference type="SUPFAM" id="SSF56024">
    <property type="entry name" value="Phospholipase D/nuclease"/>
    <property type="match status" value="1"/>
</dbReference>
<dbReference type="RefSeq" id="XP_017860113.1">
    <property type="nucleotide sequence ID" value="XM_018004624.1"/>
</dbReference>
<name>A0ABM1NYS7_DROAR</name>
<dbReference type="GO" id="GO:0016787">
    <property type="term" value="F:hydrolase activity"/>
    <property type="evidence" value="ECO:0007669"/>
    <property type="project" value="UniProtKB-KW"/>
</dbReference>
<dbReference type="PROSITE" id="PS50035">
    <property type="entry name" value="PLD"/>
    <property type="match status" value="1"/>
</dbReference>
<dbReference type="InterPro" id="IPR051406">
    <property type="entry name" value="PLD_domain"/>
</dbReference>
<keyword evidence="2" id="KW-0442">Lipid degradation</keyword>